<organism evidence="5 6">
    <name type="scientific">Luteimicrobium album</name>
    <dbReference type="NCBI Taxonomy" id="1054550"/>
    <lineage>
        <taxon>Bacteria</taxon>
        <taxon>Bacillati</taxon>
        <taxon>Actinomycetota</taxon>
        <taxon>Actinomycetes</taxon>
        <taxon>Micrococcales</taxon>
        <taxon>Luteimicrobium</taxon>
    </lineage>
</organism>
<keyword evidence="4" id="KW-0411">Iron-sulfur</keyword>
<evidence type="ECO:0000256" key="3">
    <source>
        <dbReference type="ARBA" id="ARBA00023004"/>
    </source>
</evidence>
<evidence type="ECO:0000313" key="6">
    <source>
        <dbReference type="Proteomes" id="UP001157091"/>
    </source>
</evidence>
<evidence type="ECO:0000256" key="1">
    <source>
        <dbReference type="ARBA" id="ARBA00022723"/>
    </source>
</evidence>
<dbReference type="Proteomes" id="UP001157091">
    <property type="component" value="Unassembled WGS sequence"/>
</dbReference>
<dbReference type="EMBL" id="BSUK01000001">
    <property type="protein sequence ID" value="GMA23682.1"/>
    <property type="molecule type" value="Genomic_DNA"/>
</dbReference>
<evidence type="ECO:0008006" key="7">
    <source>
        <dbReference type="Google" id="ProtNLM"/>
    </source>
</evidence>
<comment type="caution">
    <text evidence="5">The sequence shown here is derived from an EMBL/GenBank/DDBJ whole genome shotgun (WGS) entry which is preliminary data.</text>
</comment>
<dbReference type="InterPro" id="IPR039650">
    <property type="entry name" value="HdrA-like"/>
</dbReference>
<dbReference type="PANTHER" id="PTHR43498:SF1">
    <property type="entry name" value="COB--COM HETERODISULFIDE REDUCTASE IRON-SULFUR SUBUNIT A"/>
    <property type="match status" value="1"/>
</dbReference>
<sequence>MGTTDGFAQRPYVRESRRALTLRTVTELDVGVEASPGGSTVFEDTVGIGAYRIDLHPTPAGRSYVDVDCYPFQIPLRALVCRTVTNLVPAAKGIGTTHISNGALRLHPVEWSAGEAAATLAAHLVRHRITSQDAATSRSHVADIQRLLRGTLGSTLEWPEDIRTTPCPADVAVPRLVEPL</sequence>
<evidence type="ECO:0000256" key="4">
    <source>
        <dbReference type="ARBA" id="ARBA00023014"/>
    </source>
</evidence>
<proteinExistence type="predicted"/>
<keyword evidence="6" id="KW-1185">Reference proteome</keyword>
<protein>
    <recommendedName>
        <fullName evidence="7">FAD-dependent oxidoreductase</fullName>
    </recommendedName>
</protein>
<dbReference type="PANTHER" id="PTHR43498">
    <property type="entry name" value="FERREDOXIN:COB-COM HETERODISULFIDE REDUCTASE SUBUNIT A"/>
    <property type="match status" value="1"/>
</dbReference>
<gene>
    <name evidence="5" type="ORF">GCM10025864_14410</name>
</gene>
<name>A0ABQ6HZ58_9MICO</name>
<dbReference type="RefSeq" id="WP_284292646.1">
    <property type="nucleotide sequence ID" value="NZ_BSUK01000001.1"/>
</dbReference>
<reference evidence="6" key="1">
    <citation type="journal article" date="2019" name="Int. J. Syst. Evol. Microbiol.">
        <title>The Global Catalogue of Microorganisms (GCM) 10K type strain sequencing project: providing services to taxonomists for standard genome sequencing and annotation.</title>
        <authorList>
            <consortium name="The Broad Institute Genomics Platform"/>
            <consortium name="The Broad Institute Genome Sequencing Center for Infectious Disease"/>
            <person name="Wu L."/>
            <person name="Ma J."/>
        </authorList>
    </citation>
    <scope>NUCLEOTIDE SEQUENCE [LARGE SCALE GENOMIC DNA]</scope>
    <source>
        <strain evidence="6">NBRC 106348</strain>
    </source>
</reference>
<evidence type="ECO:0000256" key="2">
    <source>
        <dbReference type="ARBA" id="ARBA00023002"/>
    </source>
</evidence>
<evidence type="ECO:0000313" key="5">
    <source>
        <dbReference type="EMBL" id="GMA23682.1"/>
    </source>
</evidence>
<keyword evidence="2" id="KW-0560">Oxidoreductase</keyword>
<dbReference type="Pfam" id="PF12831">
    <property type="entry name" value="FAD_oxidored"/>
    <property type="match status" value="1"/>
</dbReference>
<keyword evidence="1" id="KW-0479">Metal-binding</keyword>
<accession>A0ABQ6HZ58</accession>
<keyword evidence="3" id="KW-0408">Iron</keyword>